<evidence type="ECO:0000256" key="1">
    <source>
        <dbReference type="ARBA" id="ARBA00004141"/>
    </source>
</evidence>
<dbReference type="GO" id="GO:0015108">
    <property type="term" value="F:chloride transmembrane transporter activity"/>
    <property type="evidence" value="ECO:0007669"/>
    <property type="project" value="InterPro"/>
</dbReference>
<accession>A0A1U7VPB2</accession>
<feature type="transmembrane region" description="Helical" evidence="8">
    <location>
        <begin position="354"/>
        <end position="373"/>
    </location>
</feature>
<feature type="transmembrane region" description="Helical" evidence="8">
    <location>
        <begin position="424"/>
        <end position="442"/>
    </location>
</feature>
<feature type="transmembrane region" description="Helical" evidence="8">
    <location>
        <begin position="87"/>
        <end position="107"/>
    </location>
</feature>
<dbReference type="Gene3D" id="3.10.580.10">
    <property type="entry name" value="CBS-domain"/>
    <property type="match status" value="1"/>
</dbReference>
<dbReference type="InterPro" id="IPR000644">
    <property type="entry name" value="CBS_dom"/>
</dbReference>
<dbReference type="PANTHER" id="PTHR43427:SF7">
    <property type="entry name" value="CHLORIDE CHANNEL PROTEIN"/>
    <property type="match status" value="1"/>
</dbReference>
<organism evidence="10 11">
    <name type="scientific">Nicotiana sylvestris</name>
    <name type="common">Wood tobacco</name>
    <name type="synonym">South American tobacco</name>
    <dbReference type="NCBI Taxonomy" id="4096"/>
    <lineage>
        <taxon>Eukaryota</taxon>
        <taxon>Viridiplantae</taxon>
        <taxon>Streptophyta</taxon>
        <taxon>Embryophyta</taxon>
        <taxon>Tracheophyta</taxon>
        <taxon>Spermatophyta</taxon>
        <taxon>Magnoliopsida</taxon>
        <taxon>eudicotyledons</taxon>
        <taxon>Gunneridae</taxon>
        <taxon>Pentapetalae</taxon>
        <taxon>asterids</taxon>
        <taxon>lamiids</taxon>
        <taxon>Solanales</taxon>
        <taxon>Solanaceae</taxon>
        <taxon>Nicotianoideae</taxon>
        <taxon>Nicotianeae</taxon>
        <taxon>Nicotiana</taxon>
    </lineage>
</organism>
<dbReference type="InterPro" id="IPR050368">
    <property type="entry name" value="ClC-type_chloride_channel"/>
</dbReference>
<sequence length="684" mass="72855">MSGGEYDHNVLLRSTSSASEGDLESQSPRRTNTRSFKDLLKRLDRGFSGRRSCDIKRSDRDQNSSSSPSSNRGVSDEILGDSAPPEWAMLLVGCLLGLATGLCVAAFNRGVHVIHEWAWAGTPNDGAAWLRLQRLADTWHRILLIPVLGGVIVGMLHGLLEILDQITQSSSSQGQGFDLIAGIFPTVKAIQAAITLGTGCSLGPEGPSVDIGKSCAYGCSVMMENNRERRIALIAAGAAAGIASELPLYLILGMLCGVVSVAFTRLVSWFTKGFQFLKEKFGLSDVVCPALGGLGAGVIALRYPGILYWGFTNVDEILHTGKTASAPGIGLLAQLVAAKVVATALCKGSGLVGGLYAPSLMIGAAVGAVFGGLAGELINSAIPGNAAIAQPQAYALVGMAATLASVCSVPLTSVLLLFELTKDYRILLPLMGAVGLAIWVPSVTDQPKETDVSEAKFASKGYSILSPVEKNEGNVPRKSGEGNDLELLVIGSHNSRESFDEGLILEDLKVSQAMSNDYLKVSPSQNVKEALECMHDGQQSCVIVVGAEGYLEGILTYADVKRSLFKSHGDSSNSDLSVTDANTCLVSSICTRGISYRGQDCGLLTCYPDTDLATAKQLMEAKGIKQLPVVKRGGEFRRERKRRIIAILRYDSIEESIRSEVSRRKSVYQQSEEDNDKHIVTNGH</sequence>
<dbReference type="FunFam" id="3.10.580.10:FF:000031">
    <property type="entry name" value="Chloride channel protein"/>
    <property type="match status" value="1"/>
</dbReference>
<feature type="transmembrane region" description="Helical" evidence="8">
    <location>
        <begin position="323"/>
        <end position="342"/>
    </location>
</feature>
<evidence type="ECO:0000259" key="9">
    <source>
        <dbReference type="PROSITE" id="PS51371"/>
    </source>
</evidence>
<evidence type="ECO:0000256" key="4">
    <source>
        <dbReference type="ARBA" id="ARBA00022989"/>
    </source>
</evidence>
<dbReference type="Pfam" id="PF00571">
    <property type="entry name" value="CBS"/>
    <property type="match status" value="2"/>
</dbReference>
<dbReference type="SUPFAM" id="SSF81340">
    <property type="entry name" value="Clc chloride channel"/>
    <property type="match status" value="1"/>
</dbReference>
<evidence type="ECO:0000313" key="10">
    <source>
        <dbReference type="Proteomes" id="UP000189701"/>
    </source>
</evidence>
<feature type="transmembrane region" description="Helical" evidence="8">
    <location>
        <begin position="142"/>
        <end position="160"/>
    </location>
</feature>
<dbReference type="CDD" id="cd00400">
    <property type="entry name" value="Voltage_gated_ClC"/>
    <property type="match status" value="1"/>
</dbReference>
<name>A0A1U7VPB2_NICSY</name>
<feature type="compositionally biased region" description="Basic and acidic residues" evidence="7">
    <location>
        <begin position="35"/>
        <end position="62"/>
    </location>
</feature>
<dbReference type="GO" id="GO:0005794">
    <property type="term" value="C:Golgi apparatus"/>
    <property type="evidence" value="ECO:0007669"/>
    <property type="project" value="TreeGrafter"/>
</dbReference>
<feature type="compositionally biased region" description="Polar residues" evidence="7">
    <location>
        <begin position="12"/>
        <end position="34"/>
    </location>
</feature>
<feature type="transmembrane region" description="Helical" evidence="8">
    <location>
        <begin position="393"/>
        <end position="417"/>
    </location>
</feature>
<dbReference type="SMART" id="SM00116">
    <property type="entry name" value="CBS"/>
    <property type="match status" value="2"/>
</dbReference>
<keyword evidence="6" id="KW-0129">CBS domain</keyword>
<keyword evidence="5 8" id="KW-0472">Membrane</keyword>
<comment type="similarity">
    <text evidence="2">Belongs to the chloride channel (TC 2.A.49) family.</text>
</comment>
<feature type="domain" description="CBS" evidence="9">
    <location>
        <begin position="514"/>
        <end position="571"/>
    </location>
</feature>
<evidence type="ECO:0000256" key="8">
    <source>
        <dbReference type="SAM" id="Phobius"/>
    </source>
</evidence>
<dbReference type="InterPro" id="IPR014743">
    <property type="entry name" value="Cl-channel_core"/>
</dbReference>
<dbReference type="RefSeq" id="XP_009769742.1">
    <property type="nucleotide sequence ID" value="XM_009771440.1"/>
</dbReference>
<dbReference type="InterPro" id="IPR001807">
    <property type="entry name" value="ClC"/>
</dbReference>
<dbReference type="CDD" id="cd04592">
    <property type="entry name" value="CBS_pair_voltage-gated_CLC_euk_bac"/>
    <property type="match status" value="1"/>
</dbReference>
<feature type="compositionally biased region" description="Low complexity" evidence="7">
    <location>
        <begin position="63"/>
        <end position="73"/>
    </location>
</feature>
<dbReference type="PANTHER" id="PTHR43427">
    <property type="entry name" value="CHLORIDE CHANNEL PROTEIN CLC-E"/>
    <property type="match status" value="1"/>
</dbReference>
<dbReference type="PROSITE" id="PS51371">
    <property type="entry name" value="CBS"/>
    <property type="match status" value="1"/>
</dbReference>
<proteinExistence type="inferred from homology"/>
<dbReference type="InterPro" id="IPR046342">
    <property type="entry name" value="CBS_dom_sf"/>
</dbReference>
<feature type="transmembrane region" description="Helical" evidence="8">
    <location>
        <begin position="248"/>
        <end position="270"/>
    </location>
</feature>
<dbReference type="AlphaFoldDB" id="A0A1U7VPB2"/>
<keyword evidence="10" id="KW-1185">Reference proteome</keyword>
<evidence type="ECO:0000256" key="3">
    <source>
        <dbReference type="ARBA" id="ARBA00022692"/>
    </source>
</evidence>
<dbReference type="SUPFAM" id="SSF54631">
    <property type="entry name" value="CBS-domain pair"/>
    <property type="match status" value="1"/>
</dbReference>
<dbReference type="Gene3D" id="1.10.3080.10">
    <property type="entry name" value="Clc chloride channel"/>
    <property type="match status" value="2"/>
</dbReference>
<protein>
    <submittedName>
        <fullName evidence="11">Chloride channel protein CLC-f-like isoform X2</fullName>
    </submittedName>
</protein>
<dbReference type="GO" id="GO:0009507">
    <property type="term" value="C:chloroplast"/>
    <property type="evidence" value="ECO:0007669"/>
    <property type="project" value="TreeGrafter"/>
</dbReference>
<dbReference type="Proteomes" id="UP000189701">
    <property type="component" value="Unplaced"/>
</dbReference>
<reference evidence="11" key="2">
    <citation type="submission" date="2025-08" db="UniProtKB">
        <authorList>
            <consortium name="RefSeq"/>
        </authorList>
    </citation>
    <scope>IDENTIFICATION</scope>
    <source>
        <tissue evidence="11">Leaf</tissue>
    </source>
</reference>
<gene>
    <name evidence="11" type="primary">LOC104220550</name>
</gene>
<feature type="compositionally biased region" description="Basic and acidic residues" evidence="7">
    <location>
        <begin position="1"/>
        <end position="10"/>
    </location>
</feature>
<keyword evidence="3 8" id="KW-0812">Transmembrane</keyword>
<comment type="subcellular location">
    <subcellularLocation>
        <location evidence="1">Membrane</location>
        <topology evidence="1">Multi-pass membrane protein</topology>
    </subcellularLocation>
</comment>
<dbReference type="GO" id="GO:0016020">
    <property type="term" value="C:membrane"/>
    <property type="evidence" value="ECO:0007669"/>
    <property type="project" value="UniProtKB-SubCell"/>
</dbReference>
<reference evidence="10" key="1">
    <citation type="journal article" date="2013" name="Genome Biol.">
        <title>Reference genomes and transcriptomes of Nicotiana sylvestris and Nicotiana tomentosiformis.</title>
        <authorList>
            <person name="Sierro N."/>
            <person name="Battey J.N."/>
            <person name="Ouadi S."/>
            <person name="Bovet L."/>
            <person name="Goepfert S."/>
            <person name="Bakaher N."/>
            <person name="Peitsch M.C."/>
            <person name="Ivanov N.V."/>
        </authorList>
    </citation>
    <scope>NUCLEOTIDE SEQUENCE [LARGE SCALE GENOMIC DNA]</scope>
</reference>
<feature type="region of interest" description="Disordered" evidence="7">
    <location>
        <begin position="1"/>
        <end position="78"/>
    </location>
</feature>
<evidence type="ECO:0000256" key="6">
    <source>
        <dbReference type="PROSITE-ProRule" id="PRU00703"/>
    </source>
</evidence>
<evidence type="ECO:0000256" key="5">
    <source>
        <dbReference type="ARBA" id="ARBA00023136"/>
    </source>
</evidence>
<evidence type="ECO:0000256" key="2">
    <source>
        <dbReference type="ARBA" id="ARBA00009476"/>
    </source>
</evidence>
<evidence type="ECO:0000313" key="11">
    <source>
        <dbReference type="RefSeq" id="XP_009769742.1"/>
    </source>
</evidence>
<evidence type="ECO:0000256" key="7">
    <source>
        <dbReference type="SAM" id="MobiDB-lite"/>
    </source>
</evidence>
<dbReference type="Pfam" id="PF00654">
    <property type="entry name" value="Voltage_CLC"/>
    <property type="match status" value="1"/>
</dbReference>
<feature type="transmembrane region" description="Helical" evidence="8">
    <location>
        <begin position="282"/>
        <end position="303"/>
    </location>
</feature>
<keyword evidence="4 8" id="KW-1133">Transmembrane helix</keyword>